<dbReference type="RefSeq" id="WP_004092183.1">
    <property type="nucleotide sequence ID" value="NZ_AFGF01000016.1"/>
</dbReference>
<dbReference type="InterPro" id="IPR001478">
    <property type="entry name" value="PDZ"/>
</dbReference>
<proteinExistence type="predicted"/>
<dbReference type="EMBL" id="AFGF01000016">
    <property type="protein sequence ID" value="EGO65616.1"/>
    <property type="molecule type" value="Genomic_DNA"/>
</dbReference>
<dbReference type="SUPFAM" id="SSF50156">
    <property type="entry name" value="PDZ domain-like"/>
    <property type="match status" value="1"/>
</dbReference>
<feature type="domain" description="PDZ" evidence="1">
    <location>
        <begin position="24"/>
        <end position="92"/>
    </location>
</feature>
<reference evidence="2 3" key="1">
    <citation type="journal article" date="2011" name="EMBO J.">
        <title>Structural diversity of bacterial flagellar motors.</title>
        <authorList>
            <person name="Chen S."/>
            <person name="Beeby M."/>
            <person name="Murphy G.E."/>
            <person name="Leadbetter J.R."/>
            <person name="Hendrixson D.R."/>
            <person name="Briegel A."/>
            <person name="Li Z."/>
            <person name="Shi J."/>
            <person name="Tocheva E.I."/>
            <person name="Muller A."/>
            <person name="Dobro M.J."/>
            <person name="Jensen G.J."/>
        </authorList>
    </citation>
    <scope>NUCLEOTIDE SEQUENCE [LARGE SCALE GENOMIC DNA]</scope>
    <source>
        <strain evidence="2 3">DSM 6540</strain>
    </source>
</reference>
<protein>
    <recommendedName>
        <fullName evidence="1">PDZ domain-containing protein</fullName>
    </recommendedName>
</protein>
<evidence type="ECO:0000313" key="3">
    <source>
        <dbReference type="Proteomes" id="UP000003240"/>
    </source>
</evidence>
<name>F7NEA4_9FIRM</name>
<organism evidence="2 3">
    <name type="scientific">Acetonema longum DSM 6540</name>
    <dbReference type="NCBI Taxonomy" id="1009370"/>
    <lineage>
        <taxon>Bacteria</taxon>
        <taxon>Bacillati</taxon>
        <taxon>Bacillota</taxon>
        <taxon>Negativicutes</taxon>
        <taxon>Acetonemataceae</taxon>
        <taxon>Acetonema</taxon>
    </lineage>
</organism>
<accession>F7NEA4</accession>
<dbReference type="STRING" id="1009370.ALO_01834"/>
<dbReference type="AlphaFoldDB" id="F7NEA4"/>
<comment type="caution">
    <text evidence="2">The sequence shown here is derived from an EMBL/GenBank/DDBJ whole genome shotgun (WGS) entry which is preliminary data.</text>
</comment>
<gene>
    <name evidence="2" type="ORF">ALO_01834</name>
</gene>
<dbReference type="InterPro" id="IPR036034">
    <property type="entry name" value="PDZ_sf"/>
</dbReference>
<dbReference type="Pfam" id="PF13180">
    <property type="entry name" value="PDZ_2"/>
    <property type="match status" value="1"/>
</dbReference>
<dbReference type="Gene3D" id="2.30.42.10">
    <property type="match status" value="1"/>
</dbReference>
<evidence type="ECO:0000313" key="2">
    <source>
        <dbReference type="EMBL" id="EGO65616.1"/>
    </source>
</evidence>
<sequence>MKAKIVLLILILLWSFNISYAAKAQLGVYFDKDPIRIIYVDENSPAMRYGLKAQDIITKLNGQSMTTYELLGKTMDSIPAEKWFTIEVMRDGKPVEIKVKKEKFSSDIYNLKELVSEKGPFILINYSIVTDSYRFLVLSGTLINNTNTDWSNLYLTVDFFDSSGNKVASDDVLISAIDKSETITLGSYRHTARLLVENIKFKTVDVNFKKGEYPANYIFSLVSPISNPTTQFEDSNISISFNISKIDIGFSLQNKTNSPLKLDWNNVSYTDLSGTAIKVLHEGVRYIDQGQMLPPTTIPPNAKIKDLIQPVNRIYFDDSYSMWSHRDLLPKAPFAKSLKGRSIGIFMPVEINGKIHNYNFVFRIDNVEI</sequence>
<keyword evidence="3" id="KW-1185">Reference proteome</keyword>
<dbReference type="eggNOG" id="ENOG50335Y1">
    <property type="taxonomic scope" value="Bacteria"/>
</dbReference>
<evidence type="ECO:0000259" key="1">
    <source>
        <dbReference type="SMART" id="SM00228"/>
    </source>
</evidence>
<dbReference type="Proteomes" id="UP000003240">
    <property type="component" value="Unassembled WGS sequence"/>
</dbReference>
<dbReference type="SMART" id="SM00228">
    <property type="entry name" value="PDZ"/>
    <property type="match status" value="1"/>
</dbReference>